<evidence type="ECO:0000259" key="1">
    <source>
        <dbReference type="Pfam" id="PF17775"/>
    </source>
</evidence>
<keyword evidence="3" id="KW-1185">Reference proteome</keyword>
<reference evidence="3" key="1">
    <citation type="submission" date="2017-08" db="EMBL/GenBank/DDBJ databases">
        <title>Draft Genome Sequence of Kocuria varians 80.</title>
        <authorList>
            <person name="Minaev M."/>
            <person name="Kurbakov K.A."/>
            <person name="Solodovnikova G.I."/>
            <person name="Kuznetsova O.A."/>
            <person name="Lisitsyn A.B."/>
        </authorList>
    </citation>
    <scope>NUCLEOTIDE SEQUENCE [LARGE SCALE GENOMIC DNA]</scope>
    <source>
        <strain evidence="3">80</strain>
    </source>
</reference>
<evidence type="ECO:0000313" key="3">
    <source>
        <dbReference type="Proteomes" id="UP000216825"/>
    </source>
</evidence>
<dbReference type="EMBL" id="CP059343">
    <property type="protein sequence ID" value="QMS57613.1"/>
    <property type="molecule type" value="Genomic_DNA"/>
</dbReference>
<feature type="domain" description="YchJ-like middle NTF2-like" evidence="1">
    <location>
        <begin position="1"/>
        <end position="88"/>
    </location>
</feature>
<name>A0A7D7L0P7_KOCVA</name>
<reference evidence="2 3" key="2">
    <citation type="submission" date="2020-07" db="EMBL/GenBank/DDBJ databases">
        <title>Genome of starter culture bacteria Kocuria salsicia reveals its technological properties and safety for usage in meat industry.</title>
        <authorList>
            <person name="Michael M."/>
            <person name="Konstantin K."/>
            <person name="Evgenii K."/>
            <person name="Galina S."/>
            <person name="Oksana K."/>
            <person name="Andrei L."/>
        </authorList>
    </citation>
    <scope>NUCLEOTIDE SEQUENCE [LARGE SCALE GENOMIC DNA]</scope>
    <source>
        <strain evidence="2 3">80</strain>
    </source>
</reference>
<dbReference type="SUPFAM" id="SSF54427">
    <property type="entry name" value="NTF2-like"/>
    <property type="match status" value="1"/>
</dbReference>
<evidence type="ECO:0000313" key="2">
    <source>
        <dbReference type="EMBL" id="QMS57613.1"/>
    </source>
</evidence>
<dbReference type="InterPro" id="IPR032710">
    <property type="entry name" value="NTF2-like_dom_sf"/>
</dbReference>
<accession>A0A7D7L0P7</accession>
<protein>
    <recommendedName>
        <fullName evidence="1">YchJ-like middle NTF2-like domain-containing protein</fullName>
    </recommendedName>
</protein>
<dbReference type="InterPro" id="IPR048469">
    <property type="entry name" value="YchJ-like_M"/>
</dbReference>
<dbReference type="KEGG" id="kvr:CIB50_0002360"/>
<dbReference type="Gene3D" id="3.10.450.50">
    <property type="match status" value="1"/>
</dbReference>
<proteinExistence type="predicted"/>
<sequence length="93" mass="10471">MRSRYTAFATGAEDHLFRTWHPRTRPADTSVDPETRWTGLSVERVVDGGPRDERGIVEFTASYVAGGEPGSLHEVSEFTKRAKRWMYVGPASE</sequence>
<gene>
    <name evidence="2" type="ORF">CIB50_0002360</name>
</gene>
<dbReference type="Proteomes" id="UP000216825">
    <property type="component" value="Chromosome"/>
</dbReference>
<organism evidence="2 3">
    <name type="scientific">Kocuria varians</name>
    <name type="common">Micrococcus varians</name>
    <dbReference type="NCBI Taxonomy" id="1272"/>
    <lineage>
        <taxon>Bacteria</taxon>
        <taxon>Bacillati</taxon>
        <taxon>Actinomycetota</taxon>
        <taxon>Actinomycetes</taxon>
        <taxon>Micrococcales</taxon>
        <taxon>Micrococcaceae</taxon>
        <taxon>Kocuria</taxon>
    </lineage>
</organism>
<dbReference type="AlphaFoldDB" id="A0A7D7L0P7"/>
<dbReference type="Pfam" id="PF17775">
    <property type="entry name" value="YchJ_M-like"/>
    <property type="match status" value="1"/>
</dbReference>